<gene>
    <name evidence="3" type="ORF">DFP77_1811</name>
</gene>
<dbReference type="SUPFAM" id="SSF46689">
    <property type="entry name" value="Homeodomain-like"/>
    <property type="match status" value="1"/>
</dbReference>
<dbReference type="AlphaFoldDB" id="A0A368ZB45"/>
<proteinExistence type="inferred from homology"/>
<dbReference type="GO" id="GO:0004803">
    <property type="term" value="F:transposase activity"/>
    <property type="evidence" value="ECO:0007669"/>
    <property type="project" value="InterPro"/>
</dbReference>
<comment type="similarity">
    <text evidence="1">Belongs to the transposase 8 family.</text>
</comment>
<organism evidence="3 4">
    <name type="scientific">Marinomonas foliarum</name>
    <dbReference type="NCBI Taxonomy" id="491950"/>
    <lineage>
        <taxon>Bacteria</taxon>
        <taxon>Pseudomonadati</taxon>
        <taxon>Pseudomonadota</taxon>
        <taxon>Gammaproteobacteria</taxon>
        <taxon>Oceanospirillales</taxon>
        <taxon>Oceanospirillaceae</taxon>
        <taxon>Marinomonas</taxon>
    </lineage>
</organism>
<dbReference type="Gene3D" id="1.10.10.60">
    <property type="entry name" value="Homeodomain-like"/>
    <property type="match status" value="1"/>
</dbReference>
<evidence type="ECO:0000313" key="3">
    <source>
        <dbReference type="EMBL" id="RCW90100.1"/>
    </source>
</evidence>
<dbReference type="InterPro" id="IPR009057">
    <property type="entry name" value="Homeodomain-like_sf"/>
</dbReference>
<dbReference type="PANTHER" id="PTHR33215:SF13">
    <property type="entry name" value="PROTEIN DISTAL ANTENNA"/>
    <property type="match status" value="1"/>
</dbReference>
<dbReference type="InterPro" id="IPR002514">
    <property type="entry name" value="Transposase_8"/>
</dbReference>
<dbReference type="PANTHER" id="PTHR33215">
    <property type="entry name" value="PROTEIN DISTAL ANTENNA"/>
    <property type="match status" value="1"/>
</dbReference>
<evidence type="ECO:0000256" key="2">
    <source>
        <dbReference type="SAM" id="Coils"/>
    </source>
</evidence>
<name>A0A368ZB45_9GAMM</name>
<feature type="coiled-coil region" evidence="2">
    <location>
        <begin position="59"/>
        <end position="86"/>
    </location>
</feature>
<dbReference type="Pfam" id="PF01527">
    <property type="entry name" value="HTH_Tnp_1"/>
    <property type="match status" value="1"/>
</dbReference>
<dbReference type="GO" id="GO:0006313">
    <property type="term" value="P:DNA transposition"/>
    <property type="evidence" value="ECO:0007669"/>
    <property type="project" value="InterPro"/>
</dbReference>
<sequence>MTKRTNKQYPNDFKQEAVALVIEQGYSVVEAAASLNITDKLLYNWVAKFKQQDEDSELSKDERAELVQLRKDNKRLLMEREILKKASAFFAKEMK</sequence>
<protein>
    <submittedName>
        <fullName evidence="3">Transposase</fullName>
    </submittedName>
</protein>
<comment type="caution">
    <text evidence="3">The sequence shown here is derived from an EMBL/GenBank/DDBJ whole genome shotgun (WGS) entry which is preliminary data.</text>
</comment>
<dbReference type="Proteomes" id="UP000253506">
    <property type="component" value="Unassembled WGS sequence"/>
</dbReference>
<reference evidence="3 4" key="1">
    <citation type="submission" date="2018-07" db="EMBL/GenBank/DDBJ databases">
        <title>Genomic Encyclopedia of Type Strains, Phase III (KMG-III): the genomes of soil and plant-associated and newly described type strains.</title>
        <authorList>
            <person name="Whitman W."/>
        </authorList>
    </citation>
    <scope>NUCLEOTIDE SEQUENCE [LARGE SCALE GENOMIC DNA]</scope>
    <source>
        <strain evidence="3 4">CECT 7731</strain>
    </source>
</reference>
<dbReference type="GO" id="GO:0003677">
    <property type="term" value="F:DNA binding"/>
    <property type="evidence" value="ECO:0007669"/>
    <property type="project" value="InterPro"/>
</dbReference>
<evidence type="ECO:0000256" key="1">
    <source>
        <dbReference type="ARBA" id="ARBA00009964"/>
    </source>
</evidence>
<dbReference type="InterPro" id="IPR051839">
    <property type="entry name" value="RD_transcriptional_regulator"/>
</dbReference>
<evidence type="ECO:0000313" key="4">
    <source>
        <dbReference type="Proteomes" id="UP000253506"/>
    </source>
</evidence>
<keyword evidence="2" id="KW-0175">Coiled coil</keyword>
<accession>A0A368ZB45</accession>
<dbReference type="EMBL" id="QPJQ01000081">
    <property type="protein sequence ID" value="RCW90100.1"/>
    <property type="molecule type" value="Genomic_DNA"/>
</dbReference>